<feature type="region of interest" description="Disordered" evidence="2">
    <location>
        <begin position="78"/>
        <end position="190"/>
    </location>
</feature>
<dbReference type="InterPro" id="IPR012677">
    <property type="entry name" value="Nucleotide-bd_a/b_plait_sf"/>
</dbReference>
<dbReference type="Pfam" id="PF00076">
    <property type="entry name" value="RRM_1"/>
    <property type="match status" value="1"/>
</dbReference>
<dbReference type="EMBL" id="JBCAWK010000011">
    <property type="protein sequence ID" value="KAK8846713.1"/>
    <property type="molecule type" value="Genomic_DNA"/>
</dbReference>
<dbReference type="InterPro" id="IPR050441">
    <property type="entry name" value="RBM"/>
</dbReference>
<evidence type="ECO:0000259" key="3">
    <source>
        <dbReference type="PROSITE" id="PS50102"/>
    </source>
</evidence>
<dbReference type="GO" id="GO:0003723">
    <property type="term" value="F:RNA binding"/>
    <property type="evidence" value="ECO:0007669"/>
    <property type="project" value="UniProtKB-UniRule"/>
</dbReference>
<dbReference type="GeneID" id="92183058"/>
<proteinExistence type="predicted"/>
<dbReference type="Proteomes" id="UP001388673">
    <property type="component" value="Unassembled WGS sequence"/>
</dbReference>
<feature type="compositionally biased region" description="Basic and acidic residues" evidence="2">
    <location>
        <begin position="125"/>
        <end position="136"/>
    </location>
</feature>
<gene>
    <name evidence="4" type="ORF">IAR55_005800</name>
</gene>
<protein>
    <recommendedName>
        <fullName evidence="3">RRM domain-containing protein</fullName>
    </recommendedName>
</protein>
<dbReference type="RefSeq" id="XP_066800663.1">
    <property type="nucleotide sequence ID" value="XM_066948890.1"/>
</dbReference>
<evidence type="ECO:0000313" key="4">
    <source>
        <dbReference type="EMBL" id="KAK8846713.1"/>
    </source>
</evidence>
<organism evidence="4 5">
    <name type="scientific">Kwoniella newhampshirensis</name>
    <dbReference type="NCBI Taxonomy" id="1651941"/>
    <lineage>
        <taxon>Eukaryota</taxon>
        <taxon>Fungi</taxon>
        <taxon>Dikarya</taxon>
        <taxon>Basidiomycota</taxon>
        <taxon>Agaricomycotina</taxon>
        <taxon>Tremellomycetes</taxon>
        <taxon>Tremellales</taxon>
        <taxon>Cryptococcaceae</taxon>
        <taxon>Kwoniella</taxon>
    </lineage>
</organism>
<evidence type="ECO:0000256" key="1">
    <source>
        <dbReference type="PROSITE-ProRule" id="PRU00176"/>
    </source>
</evidence>
<keyword evidence="5" id="KW-1185">Reference proteome</keyword>
<feature type="domain" description="RRM" evidence="3">
    <location>
        <begin position="4"/>
        <end position="81"/>
    </location>
</feature>
<sequence>MNKTVLYVSGFSANLRARDLAYEFERYGRLIRCDIPALKSASSSPFAFVEFRREADAEDAYYDMHGRSIDGRRIAVQWAKRPPSSAWRHDGSGGDRRDAPRDSGRDRDYDRDRRRSPPRRRSPSPRRDDRDQDRDHGRRRSVSPRRDEKERDRQEARSVSPIREKETNGNGDREAKYGEDMDEDRERRND</sequence>
<feature type="compositionally biased region" description="Basic and acidic residues" evidence="2">
    <location>
        <begin position="87"/>
        <end position="115"/>
    </location>
</feature>
<evidence type="ECO:0000313" key="5">
    <source>
        <dbReference type="Proteomes" id="UP001388673"/>
    </source>
</evidence>
<dbReference type="KEGG" id="kne:92183058"/>
<dbReference type="SUPFAM" id="SSF54928">
    <property type="entry name" value="RNA-binding domain, RBD"/>
    <property type="match status" value="1"/>
</dbReference>
<dbReference type="InterPro" id="IPR035979">
    <property type="entry name" value="RBD_domain_sf"/>
</dbReference>
<dbReference type="AlphaFoldDB" id="A0AAW0YVH1"/>
<comment type="caution">
    <text evidence="4">The sequence shown here is derived from an EMBL/GenBank/DDBJ whole genome shotgun (WGS) entry which is preliminary data.</text>
</comment>
<dbReference type="Gene3D" id="3.30.70.330">
    <property type="match status" value="1"/>
</dbReference>
<evidence type="ECO:0000256" key="2">
    <source>
        <dbReference type="SAM" id="MobiDB-lite"/>
    </source>
</evidence>
<dbReference type="PANTHER" id="PTHR48034">
    <property type="entry name" value="TRANSFORMER-2 SEX-DETERMINING PROTEIN-RELATED"/>
    <property type="match status" value="1"/>
</dbReference>
<dbReference type="SMART" id="SM00360">
    <property type="entry name" value="RRM"/>
    <property type="match status" value="1"/>
</dbReference>
<keyword evidence="1" id="KW-0694">RNA-binding</keyword>
<dbReference type="InterPro" id="IPR000504">
    <property type="entry name" value="RRM_dom"/>
</dbReference>
<feature type="compositionally biased region" description="Basic and acidic residues" evidence="2">
    <location>
        <begin position="144"/>
        <end position="190"/>
    </location>
</feature>
<dbReference type="PROSITE" id="PS50102">
    <property type="entry name" value="RRM"/>
    <property type="match status" value="1"/>
</dbReference>
<name>A0AAW0YVH1_9TREE</name>
<reference evidence="4 5" key="1">
    <citation type="journal article" date="2024" name="bioRxiv">
        <title>Comparative genomics of Cryptococcus and Kwoniella reveals pathogenesis evolution and contrasting karyotype dynamics via intercentromeric recombination or chromosome fusion.</title>
        <authorList>
            <person name="Coelho M.A."/>
            <person name="David-Palma M."/>
            <person name="Shea T."/>
            <person name="Bowers K."/>
            <person name="McGinley-Smith S."/>
            <person name="Mohammad A.W."/>
            <person name="Gnirke A."/>
            <person name="Yurkov A.M."/>
            <person name="Nowrousian M."/>
            <person name="Sun S."/>
            <person name="Cuomo C.A."/>
            <person name="Heitman J."/>
        </authorList>
    </citation>
    <scope>NUCLEOTIDE SEQUENCE [LARGE SCALE GENOMIC DNA]</scope>
    <source>
        <strain evidence="4 5">CBS 13917</strain>
    </source>
</reference>
<accession>A0AAW0YVH1</accession>